<evidence type="ECO:0000256" key="1">
    <source>
        <dbReference type="SAM" id="MobiDB-lite"/>
    </source>
</evidence>
<proteinExistence type="predicted"/>
<dbReference type="Proteomes" id="UP000673552">
    <property type="component" value="Unassembled WGS sequence"/>
</dbReference>
<comment type="caution">
    <text evidence="2">The sequence shown here is derived from an EMBL/GenBank/DDBJ whole genome shotgun (WGS) entry which is preliminary data.</text>
</comment>
<dbReference type="GeneID" id="92517889"/>
<keyword evidence="3" id="KW-1185">Reference proteome</keyword>
<organism evidence="2 3">
    <name type="scientific">Leishmania martiniquensis</name>
    <dbReference type="NCBI Taxonomy" id="1580590"/>
    <lineage>
        <taxon>Eukaryota</taxon>
        <taxon>Discoba</taxon>
        <taxon>Euglenozoa</taxon>
        <taxon>Kinetoplastea</taxon>
        <taxon>Metakinetoplastina</taxon>
        <taxon>Trypanosomatida</taxon>
        <taxon>Trypanosomatidae</taxon>
        <taxon>Leishmaniinae</taxon>
        <taxon>Leishmania</taxon>
    </lineage>
</organism>
<dbReference type="OrthoDB" id="266816at2759"/>
<protein>
    <submittedName>
        <fullName evidence="2">Uncharacterized protein</fullName>
    </submittedName>
</protein>
<reference evidence="3" key="2">
    <citation type="journal article" date="2021" name="Sci. Data">
        <title>Chromosome-scale genome sequencing, assembly and annotation of six genomes from subfamily Leishmaniinae.</title>
        <authorList>
            <person name="Almutairi H."/>
            <person name="Urbaniak M.D."/>
            <person name="Bates M.D."/>
            <person name="Jariyapan N."/>
            <person name="Kwakye-Nuako G."/>
            <person name="Thomaz Soccol V."/>
            <person name="Al-Salem W.S."/>
            <person name="Dillon R.J."/>
            <person name="Bates P.A."/>
            <person name="Gatherer D."/>
        </authorList>
    </citation>
    <scope>NUCLEOTIDE SEQUENCE [LARGE SCALE GENOMIC DNA]</scope>
</reference>
<accession>A0A836HYN3</accession>
<sequence>MTLFLTAVNCLSSTAGDDATPIDNVVLFDPGAWSGAGASEMAVANVSASYVAREVYRRAALTRHPRAALDGTVLFRYGPRPPPPLDSFFFHRRLRVAGHGSSGAPAAASVPSAPAPASLVSPLSSSSSVNTRVTSLLRRQEQGAHADVSDRAAEYDSLLALWLRGLLSETDSAVTATALLLFVDGTAIDMITGSEVCAPFTVGSATARQLRTHQDAAVFLRACESAVHHSADQFPRCPYHICIVLLVSSPHSGPGQGSSTAFLDVASAAPKSVDADARVRLREQAATFARLLGVEATAAMPLAGPLVRNAADKRWFDLLQSCQLARARLVGLFFVACAPGRDPFHHSDMEEDGCEPFALAGALRQRALSATVNSGATLFHPPRPAHTQKRTAAQRVKRTAGDAIAPARVQDITPEARPRRVQAQYSTRLPSLGCGAATLRGVAVPSARARHADEHNATFGVVPRRGRSAHRLWRIESEENRSRLLLLRAERRARELAEMRWILHARPPGGSMHTVIRWLAHNVNQASRLEQQQVQHVAPPRHPPLLLNEAHYAAVIRQLTTTATQRASFTTPSREPEPTTLSRLSSSGPFCAWCTPSPSPFCGAAGSFLQDPRGQQRQFSSPHGAAHRHTVSKLMWRHLSPSAPFSAKGPPQGRTHTVACRLCPMEAALLARVQSARQRGLPLDSPHKGTAVRLYPLVRAFHILLNEQDALMAEELSVRCRIEHREKNRRKALGEAHAEALHKAFASWPTETGAQPQLRPRALVSTHVRSAQPRPSRIFFQY</sequence>
<dbReference type="EMBL" id="JAFEUZ010000006">
    <property type="protein sequence ID" value="KAG5486776.1"/>
    <property type="molecule type" value="Genomic_DNA"/>
</dbReference>
<dbReference type="KEGG" id="lmat:92517889"/>
<evidence type="ECO:0000313" key="2">
    <source>
        <dbReference type="EMBL" id="KAG5486776.1"/>
    </source>
</evidence>
<gene>
    <name evidence="2" type="ORF">LSCM1_08032</name>
</gene>
<reference evidence="3" key="1">
    <citation type="journal article" date="2021" name="Microbiol. Resour. Announc.">
        <title>LGAAP: Leishmaniinae Genome Assembly and Annotation Pipeline.</title>
        <authorList>
            <person name="Almutairi H."/>
            <person name="Urbaniak M.D."/>
            <person name="Bates M.D."/>
            <person name="Jariyapan N."/>
            <person name="Kwakye-Nuako G."/>
            <person name="Thomaz-Soccol V."/>
            <person name="Al-Salem W.S."/>
            <person name="Dillon R.J."/>
            <person name="Bates P.A."/>
            <person name="Gatherer D."/>
        </authorList>
    </citation>
    <scope>NUCLEOTIDE SEQUENCE [LARGE SCALE GENOMIC DNA]</scope>
</reference>
<dbReference type="AlphaFoldDB" id="A0A836HYN3"/>
<dbReference type="RefSeq" id="XP_067181233.1">
    <property type="nucleotide sequence ID" value="XM_067325377.1"/>
</dbReference>
<evidence type="ECO:0000313" key="3">
    <source>
        <dbReference type="Proteomes" id="UP000673552"/>
    </source>
</evidence>
<feature type="region of interest" description="Disordered" evidence="1">
    <location>
        <begin position="564"/>
        <end position="586"/>
    </location>
</feature>
<name>A0A836HYN3_9TRYP</name>